<dbReference type="InterPro" id="IPR011063">
    <property type="entry name" value="TilS/TtcA_N"/>
</dbReference>
<keyword evidence="11" id="KW-1185">Reference proteome</keyword>
<dbReference type="EMBL" id="FNNI01000002">
    <property type="protein sequence ID" value="SDW67852.1"/>
    <property type="molecule type" value="Genomic_DNA"/>
</dbReference>
<dbReference type="GO" id="GO:0005737">
    <property type="term" value="C:cytoplasm"/>
    <property type="evidence" value="ECO:0007669"/>
    <property type="project" value="UniProtKB-SubCell"/>
</dbReference>
<gene>
    <name evidence="8" type="primary">tilS</name>
    <name evidence="10" type="ORF">SAMN05443545_102419</name>
</gene>
<dbReference type="OrthoDB" id="9807403at2"/>
<keyword evidence="3 8" id="KW-0436">Ligase</keyword>
<dbReference type="InterPro" id="IPR012796">
    <property type="entry name" value="Lysidine-tRNA-synth_C"/>
</dbReference>
<proteinExistence type="inferred from homology"/>
<protein>
    <recommendedName>
        <fullName evidence="8">tRNA(Ile)-lysidine synthase</fullName>
        <ecNumber evidence="8">6.3.4.19</ecNumber>
    </recommendedName>
    <alternativeName>
        <fullName evidence="8">tRNA(Ile)-2-lysyl-cytidine synthase</fullName>
    </alternativeName>
    <alternativeName>
        <fullName evidence="8">tRNA(Ile)-lysidine synthetase</fullName>
    </alternativeName>
</protein>
<comment type="function">
    <text evidence="8">Ligates lysine onto the cytidine present at position 34 of the AUA codon-specific tRNA(Ile) that contains the anticodon CAU, in an ATP-dependent manner. Cytidine is converted to lysidine, thus changing the amino acid specificity of the tRNA from methionine to isoleucine.</text>
</comment>
<evidence type="ECO:0000313" key="10">
    <source>
        <dbReference type="EMBL" id="SDW67852.1"/>
    </source>
</evidence>
<dbReference type="Pfam" id="PF09179">
    <property type="entry name" value="TilS"/>
    <property type="match status" value="1"/>
</dbReference>
<evidence type="ECO:0000256" key="8">
    <source>
        <dbReference type="HAMAP-Rule" id="MF_01161"/>
    </source>
</evidence>
<dbReference type="SUPFAM" id="SSF82829">
    <property type="entry name" value="MesJ substrate recognition domain-like"/>
    <property type="match status" value="1"/>
</dbReference>
<dbReference type="PANTHER" id="PTHR43033:SF1">
    <property type="entry name" value="TRNA(ILE)-LYSIDINE SYNTHASE-RELATED"/>
    <property type="match status" value="1"/>
</dbReference>
<dbReference type="InterPro" id="IPR012795">
    <property type="entry name" value="tRNA_Ile_lys_synt_N"/>
</dbReference>
<dbReference type="InterPro" id="IPR015262">
    <property type="entry name" value="tRNA_Ile_lys_synt_subst-bd"/>
</dbReference>
<dbReference type="GO" id="GO:0032267">
    <property type="term" value="F:tRNA(Ile)-lysidine synthase activity"/>
    <property type="evidence" value="ECO:0007669"/>
    <property type="project" value="UniProtKB-EC"/>
</dbReference>
<comment type="domain">
    <text evidence="8">The N-terminal region contains the highly conserved SGGXDS motif, predicted to be a P-loop motif involved in ATP binding.</text>
</comment>
<dbReference type="SUPFAM" id="SSF56037">
    <property type="entry name" value="PheT/TilS domain"/>
    <property type="match status" value="1"/>
</dbReference>
<evidence type="ECO:0000256" key="1">
    <source>
        <dbReference type="ARBA" id="ARBA00004496"/>
    </source>
</evidence>
<dbReference type="Pfam" id="PF01171">
    <property type="entry name" value="ATP_bind_3"/>
    <property type="match status" value="1"/>
</dbReference>
<dbReference type="Proteomes" id="UP000198500">
    <property type="component" value="Unassembled WGS sequence"/>
</dbReference>
<comment type="catalytic activity">
    <reaction evidence="7 8">
        <text>cytidine(34) in tRNA(Ile2) + L-lysine + ATP = lysidine(34) in tRNA(Ile2) + AMP + diphosphate + H(+)</text>
        <dbReference type="Rhea" id="RHEA:43744"/>
        <dbReference type="Rhea" id="RHEA-COMP:10625"/>
        <dbReference type="Rhea" id="RHEA-COMP:10670"/>
        <dbReference type="ChEBI" id="CHEBI:15378"/>
        <dbReference type="ChEBI" id="CHEBI:30616"/>
        <dbReference type="ChEBI" id="CHEBI:32551"/>
        <dbReference type="ChEBI" id="CHEBI:33019"/>
        <dbReference type="ChEBI" id="CHEBI:82748"/>
        <dbReference type="ChEBI" id="CHEBI:83665"/>
        <dbReference type="ChEBI" id="CHEBI:456215"/>
        <dbReference type="EC" id="6.3.4.19"/>
    </reaction>
</comment>
<evidence type="ECO:0000256" key="6">
    <source>
        <dbReference type="ARBA" id="ARBA00022840"/>
    </source>
</evidence>
<evidence type="ECO:0000256" key="5">
    <source>
        <dbReference type="ARBA" id="ARBA00022741"/>
    </source>
</evidence>
<keyword evidence="4 8" id="KW-0819">tRNA processing</keyword>
<dbReference type="CDD" id="cd01992">
    <property type="entry name" value="TilS_N"/>
    <property type="match status" value="1"/>
</dbReference>
<dbReference type="EC" id="6.3.4.19" evidence="8"/>
<accession>A0A1H2VHQ6</accession>
<reference evidence="10 11" key="1">
    <citation type="submission" date="2016-10" db="EMBL/GenBank/DDBJ databases">
        <authorList>
            <person name="de Groot N.N."/>
        </authorList>
    </citation>
    <scope>NUCLEOTIDE SEQUENCE [LARGE SCALE GENOMIC DNA]</scope>
    <source>
        <strain evidence="10 11">DSM 19219</strain>
    </source>
</reference>
<evidence type="ECO:0000259" key="9">
    <source>
        <dbReference type="SMART" id="SM00977"/>
    </source>
</evidence>
<sequence length="424" mass="47251">MSLQSLVDHALAETPPGSAVWVALSGGLDSSLLLWLATEANRHYDRDLHALHINHALQGAAADFEAHCHRLCSWLGIPLRVEHVDVPDDSDLGPEGAARQARYAAFMRCVAEGETLWLAQHRNDQAETFLLAALRGSGTRGLAGMSRVRDWHNRHLMRPFWAVPRARLEAAAHELKVPWIEDPTNADTAFDRNFLRHQVLPLLRSRWPAVDKSLAASARLAGEADALLDDLASLDLGTVGGEPGCLSISRLLQLSEPRMRLLLRYCCQQLGLPTPPAARLTTLIEQLGSRRDASVHVAWNGAEARCWRDGLYLQSPGVSMPSDWQAVWDGLSTLETPLGPLRWQLLAPWTGTIELHVRPRTGGERLKLPQRGHRDLKRLLQEQHVPPWQRRALLVIWHDDQVVAVVNPVGTFGLCAECWQLMSF</sequence>
<keyword evidence="6 8" id="KW-0067">ATP-binding</keyword>
<dbReference type="NCBIfam" id="TIGR02433">
    <property type="entry name" value="lysidine_TilS_C"/>
    <property type="match status" value="1"/>
</dbReference>
<comment type="similarity">
    <text evidence="8">Belongs to the tRNA(Ile)-lysidine synthase family.</text>
</comment>
<comment type="subcellular location">
    <subcellularLocation>
        <location evidence="1 8">Cytoplasm</location>
    </subcellularLocation>
</comment>
<evidence type="ECO:0000256" key="4">
    <source>
        <dbReference type="ARBA" id="ARBA00022694"/>
    </source>
</evidence>
<dbReference type="AlphaFoldDB" id="A0A1H2VHQ6"/>
<evidence type="ECO:0000256" key="7">
    <source>
        <dbReference type="ARBA" id="ARBA00048539"/>
    </source>
</evidence>
<feature type="binding site" evidence="8">
    <location>
        <begin position="25"/>
        <end position="30"/>
    </location>
    <ligand>
        <name>ATP</name>
        <dbReference type="ChEBI" id="CHEBI:30616"/>
    </ligand>
</feature>
<dbReference type="Pfam" id="PF11734">
    <property type="entry name" value="TilS_C"/>
    <property type="match status" value="1"/>
</dbReference>
<evidence type="ECO:0000256" key="2">
    <source>
        <dbReference type="ARBA" id="ARBA00022490"/>
    </source>
</evidence>
<evidence type="ECO:0000256" key="3">
    <source>
        <dbReference type="ARBA" id="ARBA00022598"/>
    </source>
</evidence>
<dbReference type="RefSeq" id="WP_092568473.1">
    <property type="nucleotide sequence ID" value="NZ_BMXH01000002.1"/>
</dbReference>
<dbReference type="Gene3D" id="1.20.59.20">
    <property type="match status" value="1"/>
</dbReference>
<dbReference type="NCBIfam" id="TIGR02432">
    <property type="entry name" value="lysidine_TilS_N"/>
    <property type="match status" value="1"/>
</dbReference>
<feature type="domain" description="Lysidine-tRNA(Ile) synthetase C-terminal" evidence="9">
    <location>
        <begin position="355"/>
        <end position="419"/>
    </location>
</feature>
<organism evidence="10 11">
    <name type="scientific">Aidingimonas halophila</name>
    <dbReference type="NCBI Taxonomy" id="574349"/>
    <lineage>
        <taxon>Bacteria</taxon>
        <taxon>Pseudomonadati</taxon>
        <taxon>Pseudomonadota</taxon>
        <taxon>Gammaproteobacteria</taxon>
        <taxon>Oceanospirillales</taxon>
        <taxon>Halomonadaceae</taxon>
        <taxon>Aidingimonas</taxon>
    </lineage>
</organism>
<dbReference type="Gene3D" id="3.40.50.620">
    <property type="entry name" value="HUPs"/>
    <property type="match status" value="1"/>
</dbReference>
<dbReference type="InterPro" id="IPR012094">
    <property type="entry name" value="tRNA_Ile_lys_synt"/>
</dbReference>
<dbReference type="InterPro" id="IPR014729">
    <property type="entry name" value="Rossmann-like_a/b/a_fold"/>
</dbReference>
<dbReference type="GO" id="GO:0006400">
    <property type="term" value="P:tRNA modification"/>
    <property type="evidence" value="ECO:0007669"/>
    <property type="project" value="UniProtKB-UniRule"/>
</dbReference>
<name>A0A1H2VHQ6_9GAMM</name>
<dbReference type="STRING" id="574349.SAMN05443545_102419"/>
<dbReference type="HAMAP" id="MF_01161">
    <property type="entry name" value="tRNA_Ile_lys_synt"/>
    <property type="match status" value="1"/>
</dbReference>
<dbReference type="SMART" id="SM00977">
    <property type="entry name" value="TilS_C"/>
    <property type="match status" value="1"/>
</dbReference>
<dbReference type="PANTHER" id="PTHR43033">
    <property type="entry name" value="TRNA(ILE)-LYSIDINE SYNTHASE-RELATED"/>
    <property type="match status" value="1"/>
</dbReference>
<keyword evidence="2 8" id="KW-0963">Cytoplasm</keyword>
<dbReference type="SUPFAM" id="SSF52402">
    <property type="entry name" value="Adenine nucleotide alpha hydrolases-like"/>
    <property type="match status" value="1"/>
</dbReference>
<dbReference type="GO" id="GO:0005524">
    <property type="term" value="F:ATP binding"/>
    <property type="evidence" value="ECO:0007669"/>
    <property type="project" value="UniProtKB-UniRule"/>
</dbReference>
<keyword evidence="5 8" id="KW-0547">Nucleotide-binding</keyword>
<evidence type="ECO:0000313" key="11">
    <source>
        <dbReference type="Proteomes" id="UP000198500"/>
    </source>
</evidence>